<protein>
    <recommendedName>
        <fullName evidence="6">N-alpha-acetyltransferase 15, NatA auxiliary subunit</fullName>
    </recommendedName>
</protein>
<dbReference type="Gene3D" id="1.25.40.1010">
    <property type="match status" value="1"/>
</dbReference>
<dbReference type="EMBL" id="RSCE01000012">
    <property type="protein sequence ID" value="RSH78606.1"/>
    <property type="molecule type" value="Genomic_DNA"/>
</dbReference>
<evidence type="ECO:0000256" key="2">
    <source>
        <dbReference type="ARBA" id="ARBA00022803"/>
    </source>
</evidence>
<dbReference type="InterPro" id="IPR011990">
    <property type="entry name" value="TPR-like_helical_dom_sf"/>
</dbReference>
<comment type="caution">
    <text evidence="4">The sequence shown here is derived from an EMBL/GenBank/DDBJ whole genome shotgun (WGS) entry which is preliminary data.</text>
</comment>
<dbReference type="GeneID" id="39586877"/>
<dbReference type="STRING" id="105984.A0A427XIE8"/>
<accession>A0A427XIE8</accession>
<sequence length="878" mass="96492">MSHAHGIPKHRQLPDKEAKLFKELLVRFSNGPFQVSPSSSITLLTVLETYYELKQYKKGLKAADTILKKFPNHGETIALKALTLHSSLPFPATAASVPKAEEAEAMARTAVKKDITSHITWHVMGILAKQRRDWAEASKAFAMARKQDPDNIPVLRDAIALSTHTRQYQAALESRHHYLLLRPQIRSSWLGLMISHELTGDYDEAIRVYDGLQATLNKDGATAPEKAQTLMHVIRLCIKAGKYDDAMDRLEKGLREDVISATGEASQIKAQILLELGRKDEAEAAYRALLEQNADNLEYYRALLRNRGQDISKALDAETTAAVLKTLVEFGETYPRSSAPRRLALDVATGDEFRSLVRDYIVRGLERGVPSLFVDVKGVYADAAKMVTVGEVVEEIVSKLEAEASLHGDDTIPPPTTLLWAYYFLALHLSHRLQPTPDHARALELLDIALAHTPTLPEIYMAKAMVLKRAGDAQAAAEAMEDARLLDGQDRFLNGKAAKYWLRAGNVEKAEELLAMFTKKDMTAVADLTDMQSLWFLTEEGDAYNRAGALAMALKRYQSLVTVFQEYEDDQYDFHSYCLRRMTLGAYIALIKYEDQLRTHPAFFSTALSAIDIYVRIADDPSLTVEKLTPEEEAERKKAAKKAAKAEQKAKKAAAATGDKKDEAPAPDADPRGEKLIATETPIDDALKLWAPLEAHHPERTETWLAGYELHVRKGQFARALRDLREASAIDKNAPGLLPALVDLRQRATTIPAGPVKAAIDEVLPTLISDKSAADLVATWPAPTAAHVLASARTLKAAGASSADVAGVLARLTEVTPSISDMRTALTIVDGAERDSLRAAFHKRLPLAFVFASAEDKAARAAQVAAAAEPAVEGKTDV</sequence>
<feature type="compositionally biased region" description="Basic and acidic residues" evidence="3">
    <location>
        <begin position="658"/>
        <end position="674"/>
    </location>
</feature>
<keyword evidence="2" id="KW-0802">TPR repeat</keyword>
<keyword evidence="1" id="KW-0677">Repeat</keyword>
<evidence type="ECO:0000256" key="1">
    <source>
        <dbReference type="ARBA" id="ARBA00022737"/>
    </source>
</evidence>
<dbReference type="PANTHER" id="PTHR22767:SF2">
    <property type="entry name" value="N(ALPHA)-ACETYLTRANSFERASE 15_16, ISOFORM A"/>
    <property type="match status" value="1"/>
</dbReference>
<dbReference type="Gene3D" id="1.25.40.1040">
    <property type="match status" value="1"/>
</dbReference>
<keyword evidence="5" id="KW-1185">Reference proteome</keyword>
<dbReference type="Pfam" id="PF12569">
    <property type="entry name" value="NatA_aux_su"/>
    <property type="match status" value="1"/>
</dbReference>
<dbReference type="SMART" id="SM00028">
    <property type="entry name" value="TPR"/>
    <property type="match status" value="7"/>
</dbReference>
<evidence type="ECO:0000313" key="4">
    <source>
        <dbReference type="EMBL" id="RSH78606.1"/>
    </source>
</evidence>
<evidence type="ECO:0008006" key="6">
    <source>
        <dbReference type="Google" id="ProtNLM"/>
    </source>
</evidence>
<dbReference type="PIRSF" id="PIRSF000422">
    <property type="entry name" value="N-terminal-AcTrfase-A_aux_su"/>
    <property type="match status" value="1"/>
</dbReference>
<dbReference type="SUPFAM" id="SSF48452">
    <property type="entry name" value="TPR-like"/>
    <property type="match status" value="2"/>
</dbReference>
<dbReference type="GO" id="GO:0031415">
    <property type="term" value="C:NatA complex"/>
    <property type="evidence" value="ECO:0007669"/>
    <property type="project" value="TreeGrafter"/>
</dbReference>
<evidence type="ECO:0000313" key="5">
    <source>
        <dbReference type="Proteomes" id="UP000279236"/>
    </source>
</evidence>
<dbReference type="OrthoDB" id="10263032at2759"/>
<dbReference type="PANTHER" id="PTHR22767">
    <property type="entry name" value="N-TERMINAL ACETYLTRANSFERASE-RELATED"/>
    <property type="match status" value="1"/>
</dbReference>
<evidence type="ECO:0000256" key="3">
    <source>
        <dbReference type="SAM" id="MobiDB-lite"/>
    </source>
</evidence>
<gene>
    <name evidence="4" type="ORF">EHS24_002334</name>
</gene>
<organism evidence="4 5">
    <name type="scientific">Apiotrichum porosum</name>
    <dbReference type="NCBI Taxonomy" id="105984"/>
    <lineage>
        <taxon>Eukaryota</taxon>
        <taxon>Fungi</taxon>
        <taxon>Dikarya</taxon>
        <taxon>Basidiomycota</taxon>
        <taxon>Agaricomycotina</taxon>
        <taxon>Tremellomycetes</taxon>
        <taxon>Trichosporonales</taxon>
        <taxon>Trichosporonaceae</taxon>
        <taxon>Apiotrichum</taxon>
    </lineage>
</organism>
<dbReference type="Proteomes" id="UP000279236">
    <property type="component" value="Unassembled WGS sequence"/>
</dbReference>
<dbReference type="RefSeq" id="XP_028473753.1">
    <property type="nucleotide sequence ID" value="XM_028618075.1"/>
</dbReference>
<dbReference type="InterPro" id="IPR021183">
    <property type="entry name" value="NatA_aux_su"/>
</dbReference>
<proteinExistence type="predicted"/>
<name>A0A427XIE8_9TREE</name>
<feature type="region of interest" description="Disordered" evidence="3">
    <location>
        <begin position="629"/>
        <end position="674"/>
    </location>
</feature>
<dbReference type="InterPro" id="IPR019734">
    <property type="entry name" value="TPR_rpt"/>
</dbReference>
<dbReference type="AlphaFoldDB" id="A0A427XIE8"/>
<reference evidence="4 5" key="1">
    <citation type="submission" date="2018-11" db="EMBL/GenBank/DDBJ databases">
        <title>Genome sequence of Apiotrichum porosum DSM 27194.</title>
        <authorList>
            <person name="Aliyu H."/>
            <person name="Gorte O."/>
            <person name="Ochsenreither K."/>
        </authorList>
    </citation>
    <scope>NUCLEOTIDE SEQUENCE [LARGE SCALE GENOMIC DNA]</scope>
    <source>
        <strain evidence="4 5">DSM 27194</strain>
    </source>
</reference>